<feature type="region of interest" description="Disordered" evidence="4">
    <location>
        <begin position="493"/>
        <end position="514"/>
    </location>
</feature>
<dbReference type="GO" id="GO:0033554">
    <property type="term" value="P:cellular response to stress"/>
    <property type="evidence" value="ECO:0007669"/>
    <property type="project" value="UniProtKB-ARBA"/>
</dbReference>
<sequence length="643" mass="69082">MASVDSMMPRSDPLGPDLAGQKRKMDEENALQDSVSSGSRAEQSMGTSSNAEGSEIGSSTDIPESKRRAQNRAAQRAFRERKEKHLKELESRLAELESESRSWKLTNMALRSQLSLLEDELQHYRQPNSRIPVNTSAPGAETAKEPLVSATAGPMNATAPNDINNMNRPVPETSQFNNANQVPTSVASSDMFKQFEASQKLQANPNSTSPLGSTKSSVPTKAEEFCEKLSMACVPAEKPVMAGVPRIASEISEWQSDSLFSQNTSDWLSHNNSIWGSMADPLVGSRGASHHNSRVADSSSLSMAKPLQAQVPQTTQHSQAQQMQSRPAGSNSLGDLLNMNMNMNMNMDLNMDFINDLGLESGSQQSYPSTVADRIPQTNSLQTQEMQTQATIPPGPQGSTINQGNASSTGNQSDIINLDFGNIASGFNGFQFGSGNNLGFQASDAAGVFNNDYSVFDPLDDMLSWDSASNTQSNSLPKTASPSVQVNLNPNAAVLPESHPSSSPAASSANTAEIKMESSSYSSASSVSSVRTPQAHPGIEPIIANSASAPSSLLFPHELGISGMEHINAAKAQIENGRDEKVPVPKQKFVPCSDVWDRICGHPKFGEIDINSMCHELRDKARCSKIGVVLDVQDVDDMLNSFN</sequence>
<feature type="region of interest" description="Disordered" evidence="4">
    <location>
        <begin position="1"/>
        <end position="80"/>
    </location>
</feature>
<feature type="region of interest" description="Disordered" evidence="4">
    <location>
        <begin position="307"/>
        <end position="336"/>
    </location>
</feature>
<keyword evidence="7" id="KW-1185">Reference proteome</keyword>
<feature type="domain" description="BZIP" evidence="5">
    <location>
        <begin position="61"/>
        <end position="124"/>
    </location>
</feature>
<dbReference type="Gene3D" id="1.10.238.100">
    <property type="entry name" value="YAP1 redox domain. Chain B"/>
    <property type="match status" value="1"/>
</dbReference>
<dbReference type="GO" id="GO:0005737">
    <property type="term" value="C:cytoplasm"/>
    <property type="evidence" value="ECO:0007669"/>
    <property type="project" value="UniProtKB-SubCell"/>
</dbReference>
<dbReference type="InterPro" id="IPR046347">
    <property type="entry name" value="bZIP_sf"/>
</dbReference>
<comment type="caution">
    <text evidence="6">The sequence shown here is derived from an EMBL/GenBank/DDBJ whole genome shotgun (WGS) entry which is preliminary data.</text>
</comment>
<dbReference type="PROSITE" id="PS00036">
    <property type="entry name" value="BZIP_BASIC"/>
    <property type="match status" value="1"/>
</dbReference>
<evidence type="ECO:0000259" key="5">
    <source>
        <dbReference type="PROSITE" id="PS50217"/>
    </source>
</evidence>
<dbReference type="GO" id="GO:0000976">
    <property type="term" value="F:transcription cis-regulatory region binding"/>
    <property type="evidence" value="ECO:0007669"/>
    <property type="project" value="InterPro"/>
</dbReference>
<dbReference type="GO" id="GO:0001228">
    <property type="term" value="F:DNA-binding transcription activator activity, RNA polymerase II-specific"/>
    <property type="evidence" value="ECO:0007669"/>
    <property type="project" value="TreeGrafter"/>
</dbReference>
<gene>
    <name evidence="6" type="ORF">DASB73_015990</name>
</gene>
<organism evidence="6 7">
    <name type="scientific">Starmerella bacillaris</name>
    <name type="common">Yeast</name>
    <name type="synonym">Candida zemplinina</name>
    <dbReference type="NCBI Taxonomy" id="1247836"/>
    <lineage>
        <taxon>Eukaryota</taxon>
        <taxon>Fungi</taxon>
        <taxon>Dikarya</taxon>
        <taxon>Ascomycota</taxon>
        <taxon>Saccharomycotina</taxon>
        <taxon>Dipodascomycetes</taxon>
        <taxon>Dipodascales</taxon>
        <taxon>Trichomonascaceae</taxon>
        <taxon>Starmerella</taxon>
    </lineage>
</organism>
<dbReference type="Proteomes" id="UP001362899">
    <property type="component" value="Unassembled WGS sequence"/>
</dbReference>
<evidence type="ECO:0000256" key="4">
    <source>
        <dbReference type="SAM" id="MobiDB-lite"/>
    </source>
</evidence>
<reference evidence="6 7" key="1">
    <citation type="journal article" date="2023" name="Elife">
        <title>Identification of key yeast species and microbe-microbe interactions impacting larval growth of Drosophila in the wild.</title>
        <authorList>
            <person name="Mure A."/>
            <person name="Sugiura Y."/>
            <person name="Maeda R."/>
            <person name="Honda K."/>
            <person name="Sakurai N."/>
            <person name="Takahashi Y."/>
            <person name="Watada M."/>
            <person name="Katoh T."/>
            <person name="Gotoh A."/>
            <person name="Gotoh Y."/>
            <person name="Taniguchi I."/>
            <person name="Nakamura K."/>
            <person name="Hayashi T."/>
            <person name="Katayama T."/>
            <person name="Uemura T."/>
            <person name="Hattori Y."/>
        </authorList>
    </citation>
    <scope>NUCLEOTIDE SEQUENCE [LARGE SCALE GENOMIC DNA]</scope>
    <source>
        <strain evidence="6 7">SB-73</strain>
    </source>
</reference>
<dbReference type="SUPFAM" id="SSF57959">
    <property type="entry name" value="Leucine zipper domain"/>
    <property type="match status" value="1"/>
</dbReference>
<accession>A0AAV5RGB0</accession>
<evidence type="ECO:0000256" key="3">
    <source>
        <dbReference type="ARBA" id="ARBA00023242"/>
    </source>
</evidence>
<dbReference type="Pfam" id="PF00170">
    <property type="entry name" value="bZIP_1"/>
    <property type="match status" value="1"/>
</dbReference>
<comment type="subcellular location">
    <subcellularLocation>
        <location evidence="2">Cytoplasm</location>
    </subcellularLocation>
    <subcellularLocation>
        <location evidence="1">Nucleus</location>
    </subcellularLocation>
</comment>
<dbReference type="InterPro" id="IPR023167">
    <property type="entry name" value="Yap1_redox_dom_sf"/>
</dbReference>
<evidence type="ECO:0000313" key="6">
    <source>
        <dbReference type="EMBL" id="GMM50641.1"/>
    </source>
</evidence>
<evidence type="ECO:0000256" key="1">
    <source>
        <dbReference type="ARBA" id="ARBA00004123"/>
    </source>
</evidence>
<dbReference type="PANTHER" id="PTHR40621:SF6">
    <property type="entry name" value="AP-1-LIKE TRANSCRIPTION FACTOR YAP1-RELATED"/>
    <property type="match status" value="1"/>
</dbReference>
<dbReference type="SMART" id="SM00338">
    <property type="entry name" value="BRLZ"/>
    <property type="match status" value="1"/>
</dbReference>
<feature type="compositionally biased region" description="Low complexity" evidence="4">
    <location>
        <begin position="310"/>
        <end position="324"/>
    </location>
</feature>
<dbReference type="AlphaFoldDB" id="A0AAV5RGB0"/>
<dbReference type="SUPFAM" id="SSF111430">
    <property type="entry name" value="YAP1 redox domain"/>
    <property type="match status" value="1"/>
</dbReference>
<dbReference type="Gene3D" id="1.20.5.170">
    <property type="match status" value="1"/>
</dbReference>
<protein>
    <submittedName>
        <fullName evidence="6">DNA-binding transcription factor</fullName>
    </submittedName>
</protein>
<name>A0AAV5RGB0_STABA</name>
<dbReference type="PROSITE" id="PS50217">
    <property type="entry name" value="BZIP"/>
    <property type="match status" value="1"/>
</dbReference>
<feature type="compositionally biased region" description="Low complexity" evidence="4">
    <location>
        <begin position="496"/>
        <end position="509"/>
    </location>
</feature>
<evidence type="ECO:0000313" key="7">
    <source>
        <dbReference type="Proteomes" id="UP001362899"/>
    </source>
</evidence>
<keyword evidence="6" id="KW-0238">DNA-binding</keyword>
<dbReference type="CDD" id="cd14688">
    <property type="entry name" value="bZIP_YAP"/>
    <property type="match status" value="1"/>
</dbReference>
<feature type="compositionally biased region" description="Polar residues" evidence="4">
    <location>
        <begin position="31"/>
        <end position="62"/>
    </location>
</feature>
<dbReference type="Pfam" id="PF08601">
    <property type="entry name" value="PAP1"/>
    <property type="match status" value="1"/>
</dbReference>
<dbReference type="PANTHER" id="PTHR40621">
    <property type="entry name" value="TRANSCRIPTION FACTOR KAPC-RELATED"/>
    <property type="match status" value="1"/>
</dbReference>
<dbReference type="EMBL" id="BTGC01000003">
    <property type="protein sequence ID" value="GMM50641.1"/>
    <property type="molecule type" value="Genomic_DNA"/>
</dbReference>
<keyword evidence="3" id="KW-0539">Nucleus</keyword>
<dbReference type="GO" id="GO:0090575">
    <property type="term" value="C:RNA polymerase II transcription regulator complex"/>
    <property type="evidence" value="ECO:0007669"/>
    <property type="project" value="TreeGrafter"/>
</dbReference>
<dbReference type="InterPro" id="IPR050936">
    <property type="entry name" value="AP-1-like"/>
</dbReference>
<evidence type="ECO:0000256" key="2">
    <source>
        <dbReference type="ARBA" id="ARBA00004496"/>
    </source>
</evidence>
<dbReference type="InterPro" id="IPR013910">
    <property type="entry name" value="TF_PAP1"/>
</dbReference>
<proteinExistence type="predicted"/>
<dbReference type="InterPro" id="IPR004827">
    <property type="entry name" value="bZIP"/>
</dbReference>